<dbReference type="GO" id="GO:0044782">
    <property type="term" value="P:cilium organization"/>
    <property type="evidence" value="ECO:0007669"/>
    <property type="project" value="TreeGrafter"/>
</dbReference>
<proteinExistence type="inferred from homology"/>
<dbReference type="OrthoDB" id="521617at2759"/>
<name>A0A6P8TKH2_GYMAC</name>
<dbReference type="CDD" id="cd23705">
    <property type="entry name" value="Flattop"/>
    <property type="match status" value="1"/>
</dbReference>
<organism evidence="6 7">
    <name type="scientific">Gymnodraco acuticeps</name>
    <name type="common">Antarctic dragonfish</name>
    <dbReference type="NCBI Taxonomy" id="8218"/>
    <lineage>
        <taxon>Eukaryota</taxon>
        <taxon>Metazoa</taxon>
        <taxon>Chordata</taxon>
        <taxon>Craniata</taxon>
        <taxon>Vertebrata</taxon>
        <taxon>Euteleostomi</taxon>
        <taxon>Actinopterygii</taxon>
        <taxon>Neopterygii</taxon>
        <taxon>Teleostei</taxon>
        <taxon>Neoteleostei</taxon>
        <taxon>Acanthomorphata</taxon>
        <taxon>Eupercaria</taxon>
        <taxon>Perciformes</taxon>
        <taxon>Notothenioidei</taxon>
        <taxon>Bathydraconidae</taxon>
        <taxon>Gymnodraco</taxon>
    </lineage>
</organism>
<accession>A0A6P8TKH2</accession>
<dbReference type="PANTHER" id="PTHR34639">
    <property type="entry name" value="PROTEIN FLATTOP"/>
    <property type="match status" value="1"/>
</dbReference>
<keyword evidence="6" id="KW-1185">Reference proteome</keyword>
<evidence type="ECO:0000256" key="5">
    <source>
        <dbReference type="SAM" id="MobiDB-lite"/>
    </source>
</evidence>
<evidence type="ECO:0000256" key="1">
    <source>
        <dbReference type="ARBA" id="ARBA00009887"/>
    </source>
</evidence>
<dbReference type="GO" id="GO:0036064">
    <property type="term" value="C:ciliary basal body"/>
    <property type="evidence" value="ECO:0007669"/>
    <property type="project" value="TreeGrafter"/>
</dbReference>
<evidence type="ECO:0000256" key="3">
    <source>
        <dbReference type="ARBA" id="ARBA00033306"/>
    </source>
</evidence>
<dbReference type="PANTHER" id="PTHR34639:SF1">
    <property type="entry name" value="PROTEIN FLATTOP"/>
    <property type="match status" value="1"/>
</dbReference>
<sequence>MQRVNKTNAEALTDPDMFSYSANQYDSAYKPQRLQNWGETTKDFKKRPSAQEGHTTFIANNRGHLLPGVVKRGSAWPDFKGTWDLPVRIPAQRINPTGRSVEGLSRLKSWGLDPEDTGPSQPHRGSRNTDRLEDAGELDVVKQGNEEVRQDDGALSSE</sequence>
<evidence type="ECO:0000256" key="2">
    <source>
        <dbReference type="ARBA" id="ARBA00019181"/>
    </source>
</evidence>
<comment type="function">
    <text evidence="4">Microtubule inner protein (MIP) part of the dynein-decorated doublet microtubules (DMTs) in cilia axoneme. Acts as a regulator of cilium basal body docking and positioning in mono- and multiciliated cells. Regulates basal body docking and cilia formation in multiciliated lung cells. Regulates kinocilium positioning and stereocilia bundle morphogenesis in the inner ear.</text>
</comment>
<feature type="region of interest" description="Disordered" evidence="5">
    <location>
        <begin position="90"/>
        <end position="158"/>
    </location>
</feature>
<dbReference type="AlphaFoldDB" id="A0A6P8TKH2"/>
<evidence type="ECO:0000313" key="7">
    <source>
        <dbReference type="RefSeq" id="XP_034064589.1"/>
    </source>
</evidence>
<comment type="similarity">
    <text evidence="1">Belongs to the Flattop family.</text>
</comment>
<reference evidence="7" key="1">
    <citation type="submission" date="2025-08" db="UniProtKB">
        <authorList>
            <consortium name="RefSeq"/>
        </authorList>
    </citation>
    <scope>IDENTIFICATION</scope>
</reference>
<dbReference type="GeneID" id="117541512"/>
<gene>
    <name evidence="7" type="primary">cfap126</name>
</gene>
<dbReference type="InParanoid" id="A0A6P8TKH2"/>
<protein>
    <recommendedName>
        <fullName evidence="2">Protein Flattop</fullName>
    </recommendedName>
    <alternativeName>
        <fullName evidence="3">Cilia- and flagella-associated protein 126</fullName>
    </alternativeName>
</protein>
<dbReference type="Proteomes" id="UP000515161">
    <property type="component" value="Unplaced"/>
</dbReference>
<dbReference type="CTD" id="257177"/>
<evidence type="ECO:0000313" key="6">
    <source>
        <dbReference type="Proteomes" id="UP000515161"/>
    </source>
</evidence>
<dbReference type="Pfam" id="PF22611">
    <property type="entry name" value="CFAP126"/>
    <property type="match status" value="1"/>
</dbReference>
<dbReference type="KEGG" id="gacu:117541512"/>
<dbReference type="InterPro" id="IPR038797">
    <property type="entry name" value="Fltp"/>
</dbReference>
<dbReference type="RefSeq" id="XP_034064589.1">
    <property type="nucleotide sequence ID" value="XM_034208698.1"/>
</dbReference>
<evidence type="ECO:0000256" key="4">
    <source>
        <dbReference type="ARBA" id="ARBA00045261"/>
    </source>
</evidence>
<dbReference type="FunCoup" id="A0A6P8TKH2">
    <property type="interactions" value="36"/>
</dbReference>